<dbReference type="STRING" id="869211.Spith_2238"/>
<evidence type="ECO:0000259" key="2">
    <source>
        <dbReference type="Pfam" id="PF03968"/>
    </source>
</evidence>
<evidence type="ECO:0000256" key="1">
    <source>
        <dbReference type="SAM" id="SignalP"/>
    </source>
</evidence>
<feature type="signal peptide" evidence="1">
    <location>
        <begin position="1"/>
        <end position="23"/>
    </location>
</feature>
<accession>G0GG17</accession>
<keyword evidence="4" id="KW-1185">Reference proteome</keyword>
<keyword evidence="1" id="KW-0732">Signal</keyword>
<feature type="domain" description="Organic solvent tolerance-like N-terminal" evidence="2">
    <location>
        <begin position="91"/>
        <end position="192"/>
    </location>
</feature>
<organism evidence="3 4">
    <name type="scientific">Winmispira thermophila (strain ATCC 700085 / DSM 6578 / Z-1203)</name>
    <name type="common">Spirochaeta thermophila</name>
    <dbReference type="NCBI Taxonomy" id="869211"/>
    <lineage>
        <taxon>Bacteria</taxon>
        <taxon>Pseudomonadati</taxon>
        <taxon>Spirochaetota</taxon>
        <taxon>Spirochaetia</taxon>
        <taxon>Winmispirales</taxon>
        <taxon>Winmispiraceae</taxon>
        <taxon>Winmispira</taxon>
    </lineage>
</organism>
<protein>
    <submittedName>
        <fullName evidence="3">OstA family protein</fullName>
    </submittedName>
</protein>
<evidence type="ECO:0000313" key="3">
    <source>
        <dbReference type="EMBL" id="AEJ62493.1"/>
    </source>
</evidence>
<dbReference type="KEGG" id="stq:Spith_2238"/>
<feature type="chain" id="PRO_5003400001" evidence="1">
    <location>
        <begin position="24"/>
        <end position="216"/>
    </location>
</feature>
<dbReference type="Pfam" id="PF03968">
    <property type="entry name" value="LptD_N"/>
    <property type="match status" value="1"/>
</dbReference>
<proteinExistence type="predicted"/>
<dbReference type="HOGENOM" id="CLU_080451_2_0_12"/>
<evidence type="ECO:0000313" key="4">
    <source>
        <dbReference type="Proteomes" id="UP000007254"/>
    </source>
</evidence>
<dbReference type="AlphaFoldDB" id="G0GG17"/>
<sequence>MSRGPTMRSVMCLLCLAVSVLVGEEFSFSADTLSATLARGKEKTILKGNAKVVSGARIMTAETIELSGPDFRYVLCTGGIVFQNPEDGLYIQAERLFHDRETEKTHIEGNILLEDKKNNTVIRAHILDYDERSQQAFIQIGVRIFKEDITGRGEFAHYDRDKEILTLSGSPVLYKKHDEYRATRVIVHLDTDEVEMEGRIEGTILQEEEEAQEPHE</sequence>
<dbReference type="Proteomes" id="UP000007254">
    <property type="component" value="Chromosome"/>
</dbReference>
<dbReference type="InterPro" id="IPR005653">
    <property type="entry name" value="OstA-like_N"/>
</dbReference>
<name>G0GG17_WINT7</name>
<reference evidence="3 4" key="1">
    <citation type="submission" date="2011-06" db="EMBL/GenBank/DDBJ databases">
        <title>The complete genome of Spirochaeta thermophila DSM 6578.</title>
        <authorList>
            <consortium name="US DOE Joint Genome Institute (JGI-PGF)"/>
            <person name="Lucas S."/>
            <person name="Lapidus A."/>
            <person name="Bruce D."/>
            <person name="Goodwin L."/>
            <person name="Pitluck S."/>
            <person name="Peters L."/>
            <person name="Kyrpides N."/>
            <person name="Mavromatis K."/>
            <person name="Ivanova N."/>
            <person name="Mikailova N."/>
            <person name="Pagani I."/>
            <person name="Chertkov O."/>
            <person name="Detter J.C."/>
            <person name="Tapia R."/>
            <person name="Han C."/>
            <person name="Land M."/>
            <person name="Hauser L."/>
            <person name="Markowitz V."/>
            <person name="Cheng J.-F."/>
            <person name="Hugenholtz P."/>
            <person name="Woyke T."/>
            <person name="Wu D."/>
            <person name="Spring S."/>
            <person name="Merkhoffer B."/>
            <person name="Schneider S."/>
            <person name="Klenk H.-P."/>
            <person name="Eisen J.A."/>
        </authorList>
    </citation>
    <scope>NUCLEOTIDE SEQUENCE [LARGE SCALE GENOMIC DNA]</scope>
    <source>
        <strain evidence="4">ATCC 700085 / DSM 6578 / Z-1203</strain>
    </source>
</reference>
<dbReference type="EMBL" id="CP002903">
    <property type="protein sequence ID" value="AEJ62493.1"/>
    <property type="molecule type" value="Genomic_DNA"/>
</dbReference>
<dbReference type="Gene3D" id="2.60.450.10">
    <property type="entry name" value="Lipopolysaccharide (LPS) transport protein A like domain"/>
    <property type="match status" value="2"/>
</dbReference>
<gene>
    <name evidence="3" type="ordered locus">Spith_2238</name>
</gene>